<dbReference type="Ensembl" id="ENSPCET00000015102.1">
    <property type="protein sequence ID" value="ENSPCEP00000014574.1"/>
    <property type="gene ID" value="ENSPCEG00000011553.1"/>
</dbReference>
<evidence type="ECO:0000259" key="4">
    <source>
        <dbReference type="PROSITE" id="PS50804"/>
    </source>
</evidence>
<sequence length="237" mass="26872">MDLEQFVKWLADHQQQQQAAQLQQQQQLLQTLVVKGAILDVLDITPETFRRRFRGKAYNSGVQPRALAQELKEACRRWLQPKRHSKEELMDTFMLEQFLHSQGRRWVIRYHPANLNEAVSRLEDFLAAESPGNVVSPKPERQDPGVPGPSQAPRNNPSRRARTPGRSCPQIQTASGTPEALRTLMLSKESQPQEVPTQSQGDPSRRGPCFRCGQMGHLQRQCTTLDCSFMSVYAGEG</sequence>
<dbReference type="PROSITE" id="PS50804">
    <property type="entry name" value="SCAN_BOX"/>
    <property type="match status" value="1"/>
</dbReference>
<accession>A0A8C8S355</accession>
<dbReference type="Pfam" id="PF00098">
    <property type="entry name" value="zf-CCHC"/>
    <property type="match status" value="1"/>
</dbReference>
<dbReference type="Proteomes" id="UP000694393">
    <property type="component" value="Unplaced"/>
</dbReference>
<organism evidence="5 6">
    <name type="scientific">Pelusios castaneus</name>
    <name type="common">West African mud turtle</name>
    <dbReference type="NCBI Taxonomy" id="367368"/>
    <lineage>
        <taxon>Eukaryota</taxon>
        <taxon>Metazoa</taxon>
        <taxon>Chordata</taxon>
        <taxon>Craniata</taxon>
        <taxon>Vertebrata</taxon>
        <taxon>Euteleostomi</taxon>
        <taxon>Archelosauria</taxon>
        <taxon>Testudinata</taxon>
        <taxon>Testudines</taxon>
        <taxon>Pleurodira</taxon>
        <taxon>Pelomedusidae</taxon>
        <taxon>Pelusios</taxon>
    </lineage>
</organism>
<dbReference type="Pfam" id="PF02023">
    <property type="entry name" value="SCAN"/>
    <property type="match status" value="1"/>
</dbReference>
<evidence type="ECO:0000313" key="5">
    <source>
        <dbReference type="Ensembl" id="ENSPCEP00000014574.1"/>
    </source>
</evidence>
<evidence type="ECO:0008006" key="7">
    <source>
        <dbReference type="Google" id="ProtNLM"/>
    </source>
</evidence>
<keyword evidence="1" id="KW-0479">Metal-binding</keyword>
<evidence type="ECO:0000313" key="6">
    <source>
        <dbReference type="Proteomes" id="UP000694393"/>
    </source>
</evidence>
<dbReference type="InterPro" id="IPR001878">
    <property type="entry name" value="Znf_CCHC"/>
</dbReference>
<dbReference type="Gene3D" id="1.10.4020.10">
    <property type="entry name" value="DNA breaking-rejoining enzymes"/>
    <property type="match status" value="1"/>
</dbReference>
<feature type="domain" description="SCAN box" evidence="4">
    <location>
        <begin position="50"/>
        <end position="125"/>
    </location>
</feature>
<dbReference type="InterPro" id="IPR038269">
    <property type="entry name" value="SCAN_sf"/>
</dbReference>
<dbReference type="SMART" id="SM00431">
    <property type="entry name" value="SCAN"/>
    <property type="match status" value="1"/>
</dbReference>
<dbReference type="SUPFAM" id="SSF47353">
    <property type="entry name" value="Retrovirus capsid dimerization domain-like"/>
    <property type="match status" value="1"/>
</dbReference>
<keyword evidence="1" id="KW-0863">Zinc-finger</keyword>
<feature type="region of interest" description="Disordered" evidence="2">
    <location>
        <begin position="131"/>
        <end position="177"/>
    </location>
</feature>
<evidence type="ECO:0000256" key="2">
    <source>
        <dbReference type="SAM" id="MobiDB-lite"/>
    </source>
</evidence>
<dbReference type="SMART" id="SM00343">
    <property type="entry name" value="ZnF_C2HC"/>
    <property type="match status" value="1"/>
</dbReference>
<feature type="domain" description="CCHC-type" evidence="3">
    <location>
        <begin position="209"/>
        <end position="222"/>
    </location>
</feature>
<evidence type="ECO:0000259" key="3">
    <source>
        <dbReference type="PROSITE" id="PS50158"/>
    </source>
</evidence>
<name>A0A8C8S355_9SAUR</name>
<keyword evidence="1" id="KW-0862">Zinc</keyword>
<protein>
    <recommendedName>
        <fullName evidence="7">CCHC-type domain-containing protein</fullName>
    </recommendedName>
</protein>
<dbReference type="AlphaFoldDB" id="A0A8C8S355"/>
<evidence type="ECO:0000256" key="1">
    <source>
        <dbReference type="PROSITE-ProRule" id="PRU00047"/>
    </source>
</evidence>
<reference evidence="5" key="1">
    <citation type="submission" date="2025-08" db="UniProtKB">
        <authorList>
            <consortium name="Ensembl"/>
        </authorList>
    </citation>
    <scope>IDENTIFICATION</scope>
</reference>
<reference evidence="5" key="2">
    <citation type="submission" date="2025-09" db="UniProtKB">
        <authorList>
            <consortium name="Ensembl"/>
        </authorList>
    </citation>
    <scope>IDENTIFICATION</scope>
</reference>
<dbReference type="PROSITE" id="PS50158">
    <property type="entry name" value="ZF_CCHC"/>
    <property type="match status" value="1"/>
</dbReference>
<keyword evidence="6" id="KW-1185">Reference proteome</keyword>
<dbReference type="SUPFAM" id="SSF57756">
    <property type="entry name" value="Retrovirus zinc finger-like domains"/>
    <property type="match status" value="1"/>
</dbReference>
<dbReference type="Gene3D" id="4.10.60.10">
    <property type="entry name" value="Zinc finger, CCHC-type"/>
    <property type="match status" value="1"/>
</dbReference>
<dbReference type="PANTHER" id="PTHR46888:SF1">
    <property type="entry name" value="RIBONUCLEASE H"/>
    <property type="match status" value="1"/>
</dbReference>
<dbReference type="GO" id="GO:0003676">
    <property type="term" value="F:nucleic acid binding"/>
    <property type="evidence" value="ECO:0007669"/>
    <property type="project" value="InterPro"/>
</dbReference>
<dbReference type="InterPro" id="IPR036875">
    <property type="entry name" value="Znf_CCHC_sf"/>
</dbReference>
<proteinExistence type="predicted"/>
<dbReference type="InterPro" id="IPR003309">
    <property type="entry name" value="SCAN_dom"/>
</dbReference>
<dbReference type="GO" id="GO:0008270">
    <property type="term" value="F:zinc ion binding"/>
    <property type="evidence" value="ECO:0007669"/>
    <property type="project" value="UniProtKB-KW"/>
</dbReference>
<dbReference type="PANTHER" id="PTHR46888">
    <property type="entry name" value="ZINC KNUCKLE DOMAINCONTAINING PROTEIN-RELATED"/>
    <property type="match status" value="1"/>
</dbReference>